<protein>
    <submittedName>
        <fullName evidence="1">Uncharacterized protein</fullName>
    </submittedName>
</protein>
<comment type="caution">
    <text evidence="1">The sequence shown here is derived from an EMBL/GenBank/DDBJ whole genome shotgun (WGS) entry which is preliminary data.</text>
</comment>
<evidence type="ECO:0000313" key="2">
    <source>
        <dbReference type="Proteomes" id="UP001501638"/>
    </source>
</evidence>
<reference evidence="1 2" key="1">
    <citation type="journal article" date="2019" name="Int. J. Syst. Evol. Microbiol.">
        <title>The Global Catalogue of Microorganisms (GCM) 10K type strain sequencing project: providing services to taxonomists for standard genome sequencing and annotation.</title>
        <authorList>
            <consortium name="The Broad Institute Genomics Platform"/>
            <consortium name="The Broad Institute Genome Sequencing Center for Infectious Disease"/>
            <person name="Wu L."/>
            <person name="Ma J."/>
        </authorList>
    </citation>
    <scope>NUCLEOTIDE SEQUENCE [LARGE SCALE GENOMIC DNA]</scope>
    <source>
        <strain evidence="1 2">JCM 6305</strain>
    </source>
</reference>
<dbReference type="RefSeq" id="WP_344327627.1">
    <property type="nucleotide sequence ID" value="NZ_BAAASZ010000035.1"/>
</dbReference>
<evidence type="ECO:0000313" key="1">
    <source>
        <dbReference type="EMBL" id="GAA2460234.1"/>
    </source>
</evidence>
<organism evidence="1 2">
    <name type="scientific">Streptomyces macrosporus</name>
    <dbReference type="NCBI Taxonomy" id="44032"/>
    <lineage>
        <taxon>Bacteria</taxon>
        <taxon>Bacillati</taxon>
        <taxon>Actinomycetota</taxon>
        <taxon>Actinomycetes</taxon>
        <taxon>Kitasatosporales</taxon>
        <taxon>Streptomycetaceae</taxon>
        <taxon>Streptomyces</taxon>
    </lineage>
</organism>
<dbReference type="EMBL" id="BAAASZ010000035">
    <property type="protein sequence ID" value="GAA2460234.1"/>
    <property type="molecule type" value="Genomic_DNA"/>
</dbReference>
<sequence>MMSWEEVPRRAEGGDKSNKGEFVAAMRSATIDTSRFDLVEGLPHAVFDVADTAGAFHPR</sequence>
<accession>A0ABN3KL92</accession>
<keyword evidence="2" id="KW-1185">Reference proteome</keyword>
<proteinExistence type="predicted"/>
<gene>
    <name evidence="1" type="ORF">GCM10010405_50690</name>
</gene>
<dbReference type="Proteomes" id="UP001501638">
    <property type="component" value="Unassembled WGS sequence"/>
</dbReference>
<name>A0ABN3KL92_9ACTN</name>